<evidence type="ECO:0000313" key="3">
    <source>
        <dbReference type="EMBL" id="GEK37863.1"/>
    </source>
</evidence>
<keyword evidence="5" id="KW-1185">Reference proteome</keyword>
<dbReference type="Gene3D" id="2.40.50.140">
    <property type="entry name" value="Nucleic acid-binding proteins"/>
    <property type="match status" value="1"/>
</dbReference>
<dbReference type="KEGG" id="eth:CK496_07965"/>
<protein>
    <recommendedName>
        <fullName evidence="2">Membrane protein NfeD2 N-terminal transmembrane domain-containing protein</fullName>
    </recommendedName>
</protein>
<evidence type="ECO:0000256" key="1">
    <source>
        <dbReference type="SAM" id="Phobius"/>
    </source>
</evidence>
<dbReference type="AlphaFoldDB" id="A0A179EVD6"/>
<feature type="transmembrane region" description="Helical" evidence="1">
    <location>
        <begin position="41"/>
        <end position="57"/>
    </location>
</feature>
<name>A0A179EVD6_ENTTH</name>
<dbReference type="GeneID" id="77487575"/>
<feature type="transmembrane region" description="Helical" evidence="1">
    <location>
        <begin position="12"/>
        <end position="29"/>
    </location>
</feature>
<dbReference type="Pfam" id="PF25842">
    <property type="entry name" value="NfeD_TM"/>
    <property type="match status" value="1"/>
</dbReference>
<dbReference type="PATRIC" id="fig|417368.6.peg.1281"/>
<dbReference type="InterPro" id="IPR012340">
    <property type="entry name" value="NA-bd_OB-fold"/>
</dbReference>
<dbReference type="Proteomes" id="UP000078516">
    <property type="component" value="Unassembled WGS sequence"/>
</dbReference>
<dbReference type="RefSeq" id="WP_067481131.1">
    <property type="nucleotide sequence ID" value="NZ_BJUG01000012.1"/>
</dbReference>
<dbReference type="Proteomes" id="UP000321361">
    <property type="component" value="Unassembled WGS sequence"/>
</dbReference>
<reference evidence="4 5" key="1">
    <citation type="submission" date="2016-04" db="EMBL/GenBank/DDBJ databases">
        <title>Draft genome of an Enterococcus thailandicus strain isolated from bovine feces.</title>
        <authorList>
            <person name="Beukers A.G."/>
            <person name="Zaheer R."/>
            <person name="Goji N."/>
            <person name="Cook S.R."/>
            <person name="Amoako K."/>
            <person name="Chaves A.V."/>
            <person name="Ward M.P."/>
            <person name="Mcallister T.A."/>
        </authorList>
    </citation>
    <scope>NUCLEOTIDE SEQUENCE [LARGE SCALE GENOMIC DNA]</scope>
    <source>
        <strain evidence="4 5">F0711D 46</strain>
    </source>
</reference>
<reference evidence="3 6" key="2">
    <citation type="submission" date="2019-07" db="EMBL/GenBank/DDBJ databases">
        <title>Whole genome shotgun sequence of Enterococcus thailandicus NBRC 101867.</title>
        <authorList>
            <person name="Hosoyama A."/>
            <person name="Uohara A."/>
            <person name="Ohji S."/>
            <person name="Ichikawa N."/>
        </authorList>
    </citation>
    <scope>NUCLEOTIDE SEQUENCE [LARGE SCALE GENOMIC DNA]</scope>
    <source>
        <strain evidence="3 6">NBRC 101867</strain>
    </source>
</reference>
<dbReference type="InterPro" id="IPR058653">
    <property type="entry name" value="NfeD2_TM"/>
</dbReference>
<evidence type="ECO:0000313" key="4">
    <source>
        <dbReference type="EMBL" id="OAQ57112.1"/>
    </source>
</evidence>
<evidence type="ECO:0000259" key="2">
    <source>
        <dbReference type="Pfam" id="PF25842"/>
    </source>
</evidence>
<evidence type="ECO:0000313" key="5">
    <source>
        <dbReference type="Proteomes" id="UP000078516"/>
    </source>
</evidence>
<dbReference type="EMBL" id="LWMN01000001">
    <property type="protein sequence ID" value="OAQ57112.1"/>
    <property type="molecule type" value="Genomic_DNA"/>
</dbReference>
<proteinExistence type="predicted"/>
<sequence>MFGGIALETIYWYTLLICAGIAVLLVIFGDVFDFDGPLDPMLLVPWLAFTSLFGYLGESLTEWSSVLIFVISAAISSVLVFLLNFYILMPMKNAEATLSSSEKTLEGQVAQVVTPIPIKGMGEIQLQSVTGSINRPACFYAEQETMAQRGTKVLIIEVKDRVCYVIPYDGMLKS</sequence>
<keyword evidence="1" id="KW-0812">Transmembrane</keyword>
<keyword evidence="1" id="KW-1133">Transmembrane helix</keyword>
<comment type="caution">
    <text evidence="4">The sequence shown here is derived from an EMBL/GenBank/DDBJ whole genome shotgun (WGS) entry which is preliminary data.</text>
</comment>
<keyword evidence="1" id="KW-0472">Membrane</keyword>
<dbReference type="OrthoDB" id="1683445at2"/>
<evidence type="ECO:0000313" key="6">
    <source>
        <dbReference type="Proteomes" id="UP000321361"/>
    </source>
</evidence>
<feature type="transmembrane region" description="Helical" evidence="1">
    <location>
        <begin position="63"/>
        <end position="88"/>
    </location>
</feature>
<gene>
    <name evidence="4" type="ORF">A6E74_01715</name>
    <name evidence="3" type="ORF">ETH01_21500</name>
</gene>
<organism evidence="4 5">
    <name type="scientific">Enterococcus thailandicus</name>
    <dbReference type="NCBI Taxonomy" id="417368"/>
    <lineage>
        <taxon>Bacteria</taxon>
        <taxon>Bacillati</taxon>
        <taxon>Bacillota</taxon>
        <taxon>Bacilli</taxon>
        <taxon>Lactobacillales</taxon>
        <taxon>Enterococcaceae</taxon>
        <taxon>Enterococcus</taxon>
    </lineage>
</organism>
<dbReference type="EMBL" id="BJUG01000012">
    <property type="protein sequence ID" value="GEK37863.1"/>
    <property type="molecule type" value="Genomic_DNA"/>
</dbReference>
<feature type="domain" description="Membrane protein NfeD2 N-terminal transmembrane" evidence="2">
    <location>
        <begin position="6"/>
        <end position="95"/>
    </location>
</feature>
<accession>A0A179EVD6</accession>